<sequence>ASLNVLLSAPLEMSNAPLNMYSLDNTQATRNYPIDEFNISEFFQYSKEKYESKKMRCGQQRKPLENFSLDEDDTDDTSRYMQYAKHCIILQQKENT</sequence>
<dbReference type="EMBL" id="CAJVPW010008070">
    <property type="protein sequence ID" value="CAG8589144.1"/>
    <property type="molecule type" value="Genomic_DNA"/>
</dbReference>
<gene>
    <name evidence="1" type="ORF">SPELUC_LOCUS6676</name>
</gene>
<name>A0ACA9MFH1_9GLOM</name>
<dbReference type="Proteomes" id="UP000789366">
    <property type="component" value="Unassembled WGS sequence"/>
</dbReference>
<protein>
    <submittedName>
        <fullName evidence="1">7123_t:CDS:1</fullName>
    </submittedName>
</protein>
<reference evidence="1" key="1">
    <citation type="submission" date="2021-06" db="EMBL/GenBank/DDBJ databases">
        <authorList>
            <person name="Kallberg Y."/>
            <person name="Tangrot J."/>
            <person name="Rosling A."/>
        </authorList>
    </citation>
    <scope>NUCLEOTIDE SEQUENCE</scope>
    <source>
        <strain evidence="1">28 12/20/2015</strain>
    </source>
</reference>
<feature type="non-terminal residue" evidence="1">
    <location>
        <position position="1"/>
    </location>
</feature>
<proteinExistence type="predicted"/>
<accession>A0ACA9MFH1</accession>
<comment type="caution">
    <text evidence="1">The sequence shown here is derived from an EMBL/GenBank/DDBJ whole genome shotgun (WGS) entry which is preliminary data.</text>
</comment>
<evidence type="ECO:0000313" key="1">
    <source>
        <dbReference type="EMBL" id="CAG8589144.1"/>
    </source>
</evidence>
<evidence type="ECO:0000313" key="2">
    <source>
        <dbReference type="Proteomes" id="UP000789366"/>
    </source>
</evidence>
<keyword evidence="2" id="KW-1185">Reference proteome</keyword>
<organism evidence="1 2">
    <name type="scientific">Cetraspora pellucida</name>
    <dbReference type="NCBI Taxonomy" id="1433469"/>
    <lineage>
        <taxon>Eukaryota</taxon>
        <taxon>Fungi</taxon>
        <taxon>Fungi incertae sedis</taxon>
        <taxon>Mucoromycota</taxon>
        <taxon>Glomeromycotina</taxon>
        <taxon>Glomeromycetes</taxon>
        <taxon>Diversisporales</taxon>
        <taxon>Gigasporaceae</taxon>
        <taxon>Cetraspora</taxon>
    </lineage>
</organism>